<dbReference type="EMBL" id="LBSR01000003">
    <property type="protein sequence ID" value="KKQ23193.1"/>
    <property type="molecule type" value="Genomic_DNA"/>
</dbReference>
<dbReference type="GO" id="GO:0042158">
    <property type="term" value="P:lipoprotein biosynthetic process"/>
    <property type="evidence" value="ECO:0007669"/>
    <property type="project" value="InterPro"/>
</dbReference>
<dbReference type="SUPFAM" id="SSF56317">
    <property type="entry name" value="Carbon-nitrogen hydrolase"/>
    <property type="match status" value="1"/>
</dbReference>
<comment type="caution">
    <text evidence="10">The sequence shown here is derived from an EMBL/GenBank/DDBJ whole genome shotgun (WGS) entry which is preliminary data.</text>
</comment>
<keyword evidence="5 8" id="KW-1133">Transmembrane helix</keyword>
<dbReference type="InterPro" id="IPR004563">
    <property type="entry name" value="Apolipo_AcylTrfase"/>
</dbReference>
<name>A0A0G0FW41_9BACT</name>
<organism evidence="10 11">
    <name type="scientific">Candidatus Wolfebacteria bacterium GW2011_GWC1_37_10</name>
    <dbReference type="NCBI Taxonomy" id="1619010"/>
    <lineage>
        <taxon>Bacteria</taxon>
        <taxon>Candidatus Wolfeibacteriota</taxon>
    </lineage>
</organism>
<evidence type="ECO:0000313" key="10">
    <source>
        <dbReference type="EMBL" id="KKQ23193.1"/>
    </source>
</evidence>
<evidence type="ECO:0000256" key="1">
    <source>
        <dbReference type="ARBA" id="ARBA00004651"/>
    </source>
</evidence>
<gene>
    <name evidence="10" type="ORF">US36_C0003G0027</name>
</gene>
<evidence type="ECO:0000256" key="6">
    <source>
        <dbReference type="ARBA" id="ARBA00023136"/>
    </source>
</evidence>
<dbReference type="PROSITE" id="PS50263">
    <property type="entry name" value="CN_HYDROLASE"/>
    <property type="match status" value="1"/>
</dbReference>
<evidence type="ECO:0000256" key="3">
    <source>
        <dbReference type="ARBA" id="ARBA00022679"/>
    </source>
</evidence>
<dbReference type="InterPro" id="IPR045378">
    <property type="entry name" value="LNT_N"/>
</dbReference>
<dbReference type="AlphaFoldDB" id="A0A0G0FW41"/>
<feature type="transmembrane region" description="Helical" evidence="8">
    <location>
        <begin position="42"/>
        <end position="62"/>
    </location>
</feature>
<feature type="transmembrane region" description="Helical" evidence="8">
    <location>
        <begin position="99"/>
        <end position="119"/>
    </location>
</feature>
<dbReference type="Pfam" id="PF00795">
    <property type="entry name" value="CN_hydrolase"/>
    <property type="match status" value="1"/>
</dbReference>
<dbReference type="InterPro" id="IPR003010">
    <property type="entry name" value="C-N_Hydrolase"/>
</dbReference>
<evidence type="ECO:0000256" key="8">
    <source>
        <dbReference type="SAM" id="Phobius"/>
    </source>
</evidence>
<reference evidence="10 11" key="1">
    <citation type="journal article" date="2015" name="Nature">
        <title>rRNA introns, odd ribosomes, and small enigmatic genomes across a large radiation of phyla.</title>
        <authorList>
            <person name="Brown C.T."/>
            <person name="Hug L.A."/>
            <person name="Thomas B.C."/>
            <person name="Sharon I."/>
            <person name="Castelle C.J."/>
            <person name="Singh A."/>
            <person name="Wilkins M.J."/>
            <person name="Williams K.H."/>
            <person name="Banfield J.F."/>
        </authorList>
    </citation>
    <scope>NUCLEOTIDE SEQUENCE [LARGE SCALE GENOMIC DNA]</scope>
</reference>
<comment type="subcellular location">
    <subcellularLocation>
        <location evidence="1">Cell membrane</location>
        <topology evidence="1">Multi-pass membrane protein</topology>
    </subcellularLocation>
</comment>
<proteinExistence type="predicted"/>
<keyword evidence="7" id="KW-0012">Acyltransferase</keyword>
<keyword evidence="4 8" id="KW-0812">Transmembrane</keyword>
<dbReference type="Proteomes" id="UP000034044">
    <property type="component" value="Unassembled WGS sequence"/>
</dbReference>
<protein>
    <recommendedName>
        <fullName evidence="9">CN hydrolase domain-containing protein</fullName>
    </recommendedName>
</protein>
<evidence type="ECO:0000259" key="9">
    <source>
        <dbReference type="PROSITE" id="PS50263"/>
    </source>
</evidence>
<feature type="transmembrane region" description="Helical" evidence="8">
    <location>
        <begin position="183"/>
        <end position="203"/>
    </location>
</feature>
<dbReference type="PANTHER" id="PTHR38686:SF1">
    <property type="entry name" value="APOLIPOPROTEIN N-ACYLTRANSFERASE"/>
    <property type="match status" value="1"/>
</dbReference>
<accession>A0A0G0FW41</accession>
<keyword evidence="2" id="KW-1003">Cell membrane</keyword>
<sequence length="483" mass="55613">MLFALSSAILGILAFLPFGFFWLFGFVFLIPLFVFFIKEEKLWRLILGTFVFRLVLATGTVYFTFEPIIWISSIFIFLGLPISVFAVKKIIKKTPFGQLGNRLLFILPILWTLFDHLQARYSLLPTYLMTAGNIFGSSPFAGLANFTGLLSLTFFAAVINSVAALLIIGFLKEKQLILKFPKFKFYLPIIFILLFSLIAAWWISQSQLQKNKIAYDNFTDFIRIAVVSTRRNFSSPDFFQLKRELLGKKNNFDFLILPEDILDKSIISANDAVGNSQDDSLYVIENLAKELNKKTIATLDTVSGEKRYNSAVLFDENGNIADVYHKRRLTFMGEYWPFDWQPFYLNWLKKFNPESKNYAIFNPQKQYVKGEMKILSFDYNKKIQFASPICLEIHYPNDLKKIKESGAKFLINPTSNRWIDIGANHFLYLTNNLRKIESIWLKTPIVSSGVIDSAGIFTPGGKINSDYFESSDNYVLFIGEIRY</sequence>
<evidence type="ECO:0000256" key="2">
    <source>
        <dbReference type="ARBA" id="ARBA00022475"/>
    </source>
</evidence>
<evidence type="ECO:0000256" key="7">
    <source>
        <dbReference type="ARBA" id="ARBA00023315"/>
    </source>
</evidence>
<dbReference type="GO" id="GO:0016410">
    <property type="term" value="F:N-acyltransferase activity"/>
    <property type="evidence" value="ECO:0007669"/>
    <property type="project" value="InterPro"/>
</dbReference>
<feature type="transmembrane region" description="Helical" evidence="8">
    <location>
        <begin position="68"/>
        <end position="87"/>
    </location>
</feature>
<keyword evidence="3" id="KW-0808">Transferase</keyword>
<dbReference type="Gene3D" id="3.60.110.10">
    <property type="entry name" value="Carbon-nitrogen hydrolase"/>
    <property type="match status" value="1"/>
</dbReference>
<feature type="transmembrane region" description="Helical" evidence="8">
    <location>
        <begin position="149"/>
        <end position="171"/>
    </location>
</feature>
<keyword evidence="6 8" id="KW-0472">Membrane</keyword>
<evidence type="ECO:0000256" key="4">
    <source>
        <dbReference type="ARBA" id="ARBA00022692"/>
    </source>
</evidence>
<dbReference type="PANTHER" id="PTHR38686">
    <property type="entry name" value="APOLIPOPROTEIN N-ACYLTRANSFERASE"/>
    <property type="match status" value="1"/>
</dbReference>
<feature type="domain" description="CN hydrolase" evidence="9">
    <location>
        <begin position="222"/>
        <end position="483"/>
    </location>
</feature>
<dbReference type="GO" id="GO:0005886">
    <property type="term" value="C:plasma membrane"/>
    <property type="evidence" value="ECO:0007669"/>
    <property type="project" value="UniProtKB-SubCell"/>
</dbReference>
<feature type="transmembrane region" description="Helical" evidence="8">
    <location>
        <begin position="12"/>
        <end position="35"/>
    </location>
</feature>
<dbReference type="InterPro" id="IPR036526">
    <property type="entry name" value="C-N_Hydrolase_sf"/>
</dbReference>
<evidence type="ECO:0000313" key="11">
    <source>
        <dbReference type="Proteomes" id="UP000034044"/>
    </source>
</evidence>
<evidence type="ECO:0000256" key="5">
    <source>
        <dbReference type="ARBA" id="ARBA00022989"/>
    </source>
</evidence>
<dbReference type="Pfam" id="PF20154">
    <property type="entry name" value="LNT_N"/>
    <property type="match status" value="1"/>
</dbReference>